<feature type="non-terminal residue" evidence="1">
    <location>
        <position position="1"/>
    </location>
</feature>
<reference evidence="1" key="1">
    <citation type="submission" date="2018-05" db="EMBL/GenBank/DDBJ databases">
        <title>Draft genome of Mucuna pruriens seed.</title>
        <authorList>
            <person name="Nnadi N.E."/>
            <person name="Vos R."/>
            <person name="Hasami M.H."/>
            <person name="Devisetty U.K."/>
            <person name="Aguiy J.C."/>
        </authorList>
    </citation>
    <scope>NUCLEOTIDE SEQUENCE [LARGE SCALE GENOMIC DNA]</scope>
    <source>
        <strain evidence="1">JCA_2017</strain>
    </source>
</reference>
<dbReference type="Proteomes" id="UP000257109">
    <property type="component" value="Unassembled WGS sequence"/>
</dbReference>
<dbReference type="AlphaFoldDB" id="A0A371H4C5"/>
<accession>A0A371H4C5</accession>
<name>A0A371H4C5_MUCPR</name>
<gene>
    <name evidence="1" type="ORF">CR513_19582</name>
</gene>
<organism evidence="1 2">
    <name type="scientific">Mucuna pruriens</name>
    <name type="common">Velvet bean</name>
    <name type="synonym">Dolichos pruriens</name>
    <dbReference type="NCBI Taxonomy" id="157652"/>
    <lineage>
        <taxon>Eukaryota</taxon>
        <taxon>Viridiplantae</taxon>
        <taxon>Streptophyta</taxon>
        <taxon>Embryophyta</taxon>
        <taxon>Tracheophyta</taxon>
        <taxon>Spermatophyta</taxon>
        <taxon>Magnoliopsida</taxon>
        <taxon>eudicotyledons</taxon>
        <taxon>Gunneridae</taxon>
        <taxon>Pentapetalae</taxon>
        <taxon>rosids</taxon>
        <taxon>fabids</taxon>
        <taxon>Fabales</taxon>
        <taxon>Fabaceae</taxon>
        <taxon>Papilionoideae</taxon>
        <taxon>50 kb inversion clade</taxon>
        <taxon>NPAAA clade</taxon>
        <taxon>indigoferoid/millettioid clade</taxon>
        <taxon>Phaseoleae</taxon>
        <taxon>Mucuna</taxon>
    </lineage>
</organism>
<proteinExistence type="predicted"/>
<protein>
    <submittedName>
        <fullName evidence="1">Uncharacterized protein</fullName>
    </submittedName>
</protein>
<evidence type="ECO:0000313" key="1">
    <source>
        <dbReference type="EMBL" id="RDX97627.1"/>
    </source>
</evidence>
<sequence>MINLIHLEYDVPNNEGYVAKDPIVSKTKVQPKESRPKGGVEDDKRLEKGFLKWSELDKRNEKINAQSDIFIFEL</sequence>
<keyword evidence="2" id="KW-1185">Reference proteome</keyword>
<comment type="caution">
    <text evidence="1">The sequence shown here is derived from an EMBL/GenBank/DDBJ whole genome shotgun (WGS) entry which is preliminary data.</text>
</comment>
<dbReference type="EMBL" id="QJKJ01003607">
    <property type="protein sequence ID" value="RDX97627.1"/>
    <property type="molecule type" value="Genomic_DNA"/>
</dbReference>
<evidence type="ECO:0000313" key="2">
    <source>
        <dbReference type="Proteomes" id="UP000257109"/>
    </source>
</evidence>